<proteinExistence type="predicted"/>
<dbReference type="AlphaFoldDB" id="A0A2K3KE76"/>
<evidence type="ECO:0000313" key="1">
    <source>
        <dbReference type="EMBL" id="PNX64582.1"/>
    </source>
</evidence>
<sequence length="104" mass="11353">SLSEDSFLPRMSPSQAIRLLSQKYLNGQEEPTGWANSVAAQSVPSQASRNQIHALASIDTTEGTYATGTVSSYTPSLPYRQYAHQNNGIGHAQSMQNYQHAQLN</sequence>
<organism evidence="1 2">
    <name type="scientific">Trifolium pratense</name>
    <name type="common">Red clover</name>
    <dbReference type="NCBI Taxonomy" id="57577"/>
    <lineage>
        <taxon>Eukaryota</taxon>
        <taxon>Viridiplantae</taxon>
        <taxon>Streptophyta</taxon>
        <taxon>Embryophyta</taxon>
        <taxon>Tracheophyta</taxon>
        <taxon>Spermatophyta</taxon>
        <taxon>Magnoliopsida</taxon>
        <taxon>eudicotyledons</taxon>
        <taxon>Gunneridae</taxon>
        <taxon>Pentapetalae</taxon>
        <taxon>rosids</taxon>
        <taxon>fabids</taxon>
        <taxon>Fabales</taxon>
        <taxon>Fabaceae</taxon>
        <taxon>Papilionoideae</taxon>
        <taxon>50 kb inversion clade</taxon>
        <taxon>NPAAA clade</taxon>
        <taxon>Hologalegina</taxon>
        <taxon>IRL clade</taxon>
        <taxon>Trifolieae</taxon>
        <taxon>Trifolium</taxon>
    </lineage>
</organism>
<comment type="caution">
    <text evidence="1">The sequence shown here is derived from an EMBL/GenBank/DDBJ whole genome shotgun (WGS) entry which is preliminary data.</text>
</comment>
<feature type="non-terminal residue" evidence="1">
    <location>
        <position position="1"/>
    </location>
</feature>
<dbReference type="EMBL" id="ASHM01167972">
    <property type="protein sequence ID" value="PNX64582.1"/>
    <property type="molecule type" value="Genomic_DNA"/>
</dbReference>
<gene>
    <name evidence="1" type="ORF">L195_g062186</name>
</gene>
<protein>
    <submittedName>
        <fullName evidence="1">Uncharacterized protein</fullName>
    </submittedName>
</protein>
<dbReference type="ExpressionAtlas" id="A0A2K3KE76">
    <property type="expression patterns" value="baseline"/>
</dbReference>
<name>A0A2K3KE76_TRIPR</name>
<reference evidence="1 2" key="2">
    <citation type="journal article" date="2017" name="Front. Plant Sci.">
        <title>Gene Classification and Mining of Molecular Markers Useful in Red Clover (Trifolium pratense) Breeding.</title>
        <authorList>
            <person name="Istvanek J."/>
            <person name="Dluhosova J."/>
            <person name="Dluhos P."/>
            <person name="Patkova L."/>
            <person name="Nedelnik J."/>
            <person name="Repkova J."/>
        </authorList>
    </citation>
    <scope>NUCLEOTIDE SEQUENCE [LARGE SCALE GENOMIC DNA]</scope>
    <source>
        <strain evidence="2">cv. Tatra</strain>
        <tissue evidence="1">Young leaves</tissue>
    </source>
</reference>
<reference evidence="1 2" key="1">
    <citation type="journal article" date="2014" name="Am. J. Bot.">
        <title>Genome assembly and annotation for red clover (Trifolium pratense; Fabaceae).</title>
        <authorList>
            <person name="Istvanek J."/>
            <person name="Jaros M."/>
            <person name="Krenek A."/>
            <person name="Repkova J."/>
        </authorList>
    </citation>
    <scope>NUCLEOTIDE SEQUENCE [LARGE SCALE GENOMIC DNA]</scope>
    <source>
        <strain evidence="2">cv. Tatra</strain>
        <tissue evidence="1">Young leaves</tissue>
    </source>
</reference>
<accession>A0A2K3KE76</accession>
<dbReference type="Proteomes" id="UP000236291">
    <property type="component" value="Unassembled WGS sequence"/>
</dbReference>
<evidence type="ECO:0000313" key="2">
    <source>
        <dbReference type="Proteomes" id="UP000236291"/>
    </source>
</evidence>
<feature type="non-terminal residue" evidence="1">
    <location>
        <position position="104"/>
    </location>
</feature>